<dbReference type="Pfam" id="PF07004">
    <property type="entry name" value="SHIPPO-rpt"/>
    <property type="match status" value="5"/>
</dbReference>
<dbReference type="Proteomes" id="UP000694620">
    <property type="component" value="Chromosome 12"/>
</dbReference>
<name>A0A8C4STK6_ERPCA</name>
<dbReference type="AlphaFoldDB" id="A0A8C4STK6"/>
<evidence type="ECO:0000313" key="2">
    <source>
        <dbReference type="Ensembl" id="ENSECRP00000021421.1"/>
    </source>
</evidence>
<dbReference type="PANTHER" id="PTHR21580">
    <property type="entry name" value="SHIPPO-1-RELATED"/>
    <property type="match status" value="1"/>
</dbReference>
<evidence type="ECO:0000256" key="1">
    <source>
        <dbReference type="SAM" id="MobiDB-lite"/>
    </source>
</evidence>
<feature type="region of interest" description="Disordered" evidence="1">
    <location>
        <begin position="219"/>
        <end position="244"/>
    </location>
</feature>
<dbReference type="PANTHER" id="PTHR21580:SF57">
    <property type="entry name" value="OUTER DENSE FIBER OF SPERM TAILS 3-LIKE 2-RELATED"/>
    <property type="match status" value="1"/>
</dbReference>
<dbReference type="InterPro" id="IPR010736">
    <property type="entry name" value="SHIPPO-rpt"/>
</dbReference>
<accession>A0A8C4STK6</accession>
<dbReference type="GeneTree" id="ENSGT00940000160480"/>
<proteinExistence type="predicted"/>
<reference evidence="2" key="1">
    <citation type="submission" date="2021-06" db="EMBL/GenBank/DDBJ databases">
        <authorList>
            <consortium name="Wellcome Sanger Institute Data Sharing"/>
        </authorList>
    </citation>
    <scope>NUCLEOTIDE SEQUENCE [LARGE SCALE GENOMIC DNA]</scope>
</reference>
<feature type="region of interest" description="Disordered" evidence="1">
    <location>
        <begin position="167"/>
        <end position="200"/>
    </location>
</feature>
<reference evidence="2" key="3">
    <citation type="submission" date="2025-09" db="UniProtKB">
        <authorList>
            <consortium name="Ensembl"/>
        </authorList>
    </citation>
    <scope>IDENTIFICATION</scope>
</reference>
<keyword evidence="3" id="KW-1185">Reference proteome</keyword>
<organism evidence="2 3">
    <name type="scientific">Erpetoichthys calabaricus</name>
    <name type="common">Rope fish</name>
    <name type="synonym">Calamoichthys calabaricus</name>
    <dbReference type="NCBI Taxonomy" id="27687"/>
    <lineage>
        <taxon>Eukaryota</taxon>
        <taxon>Metazoa</taxon>
        <taxon>Chordata</taxon>
        <taxon>Craniata</taxon>
        <taxon>Vertebrata</taxon>
        <taxon>Euteleostomi</taxon>
        <taxon>Actinopterygii</taxon>
        <taxon>Polypteriformes</taxon>
        <taxon>Polypteridae</taxon>
        <taxon>Erpetoichthys</taxon>
    </lineage>
</organism>
<reference evidence="2" key="2">
    <citation type="submission" date="2025-08" db="UniProtKB">
        <authorList>
            <consortium name="Ensembl"/>
        </authorList>
    </citation>
    <scope>IDENTIFICATION</scope>
</reference>
<dbReference type="GO" id="GO:0005856">
    <property type="term" value="C:cytoskeleton"/>
    <property type="evidence" value="ECO:0007669"/>
    <property type="project" value="TreeGrafter"/>
</dbReference>
<dbReference type="Ensembl" id="ENSECRT00000021884.1">
    <property type="protein sequence ID" value="ENSECRP00000021421.1"/>
    <property type="gene ID" value="ENSECRG00000014440.1"/>
</dbReference>
<feature type="region of interest" description="Disordered" evidence="1">
    <location>
        <begin position="102"/>
        <end position="137"/>
    </location>
</feature>
<protein>
    <submittedName>
        <fullName evidence="2">Outer dense fiber of sperm tails 3-like 2a</fullName>
    </submittedName>
</protein>
<evidence type="ECO:0000313" key="3">
    <source>
        <dbReference type="Proteomes" id="UP000694620"/>
    </source>
</evidence>
<sequence length="264" mass="28994">MEMILQSSTTVVFCGHPGLFALLSSPVLAFFLRMYQAVDFATRNIVAISQMGFFCFHSLRMASFTLYFVDSSPGPQYYIDAKMTRFGRDGTPAFTMLGRRKDSSILKTPGPGDYSPEVAPPLNRQRQPPSYTMGSRTRYRTVDSVPAPNKYSLPSLLGSRVPIKPSSASYTLSGRTKVGSPSEDLSGTPGPGRYNSTDPSIYLTRKPAYSMLGRYNLPTDSTKKPGPGTHCPEKVTVHKPKPPAYSLGIRHSEYVTPLITDVSD</sequence>
<dbReference type="InterPro" id="IPR051291">
    <property type="entry name" value="CIMAP"/>
</dbReference>
<feature type="compositionally biased region" description="Polar residues" evidence="1">
    <location>
        <begin position="124"/>
        <end position="135"/>
    </location>
</feature>